<evidence type="ECO:0000313" key="8">
    <source>
        <dbReference type="EMBL" id="GGK18261.1"/>
    </source>
</evidence>
<sequence length="475" mass="48559">MGSMSIDGLASGLGTTDLINQLMQIEALPQTALRSKVDTQSKAVTALQSVNTKLANLLKAAKDLSGTGVWGAMKTTSSTTAAIATADTSAAAGSLTFRVDQLAAAHTVTFDGRVGATTDAVISGATLDVQLADGTVSTVSPASQSLSDVVKSINNTANAAYTAAAVQVAPGQFTLQLTAKDSGAAAAFTAPAQIDSLGLQGVTTQGVDAQISVGADNPYTVTSATNAFEDVLPGVTITAVKKQTAGEDPVTVSIAADSDAVAEKVKALVDAANAALTDIAVQTRTKQGSTTGGALAGDSTMRRLAQDILGAVGGGGGSALGAFSAVGVQVTRDGALTFDKAKFQTAYKADAAKTQEYFDSFTDRNHANADADVFDPGWDTANGLARKLEVIGRVATEGVRLPTMAAGSAKEGVLQGMIKRKNEFIGDLNDQVSAWDTRLETRRTMLQRQFSSMETALSSMKSQSSWLSSQLASLG</sequence>
<dbReference type="GO" id="GO:0005576">
    <property type="term" value="C:extracellular region"/>
    <property type="evidence" value="ECO:0007669"/>
    <property type="project" value="UniProtKB-SubCell"/>
</dbReference>
<accession>A0A8J3FGR8</accession>
<evidence type="ECO:0000313" key="9">
    <source>
        <dbReference type="Proteomes" id="UP000662200"/>
    </source>
</evidence>
<feature type="domain" description="Flagellar hook-associated protein 2 C-terminal" evidence="7">
    <location>
        <begin position="208"/>
        <end position="462"/>
    </location>
</feature>
<comment type="function">
    <text evidence="5">Required for morphogenesis and for the elongation of the flagellar filament by facilitating polymerization of the flagellin monomers at the tip of growing filament. Forms a capping structure, which prevents flagellin subunits (transported through the central channel of the flagellum) from leaking out without polymerization at the distal end.</text>
</comment>
<dbReference type="PANTHER" id="PTHR30288:SF0">
    <property type="entry name" value="FLAGELLAR HOOK-ASSOCIATED PROTEIN 2"/>
    <property type="match status" value="1"/>
</dbReference>
<comment type="subunit">
    <text evidence="2 5">Homopentamer.</text>
</comment>
<dbReference type="Pfam" id="PF07195">
    <property type="entry name" value="FliD_C"/>
    <property type="match status" value="1"/>
</dbReference>
<evidence type="ECO:0000256" key="2">
    <source>
        <dbReference type="ARBA" id="ARBA00011255"/>
    </source>
</evidence>
<dbReference type="EMBL" id="BMQC01000002">
    <property type="protein sequence ID" value="GGK18261.1"/>
    <property type="molecule type" value="Genomic_DNA"/>
</dbReference>
<reference evidence="8" key="1">
    <citation type="journal article" date="2014" name="Int. J. Syst. Evol. Microbiol.">
        <title>Complete genome sequence of Corynebacterium casei LMG S-19264T (=DSM 44701T), isolated from a smear-ripened cheese.</title>
        <authorList>
            <consortium name="US DOE Joint Genome Institute (JGI-PGF)"/>
            <person name="Walter F."/>
            <person name="Albersmeier A."/>
            <person name="Kalinowski J."/>
            <person name="Ruckert C."/>
        </authorList>
    </citation>
    <scope>NUCLEOTIDE SEQUENCE</scope>
    <source>
        <strain evidence="8">JCM 3091</strain>
    </source>
</reference>
<dbReference type="Proteomes" id="UP000662200">
    <property type="component" value="Unassembled WGS sequence"/>
</dbReference>
<comment type="subcellular location">
    <subcellularLocation>
        <location evidence="5">Secreted</location>
    </subcellularLocation>
    <subcellularLocation>
        <location evidence="5">Bacterial flagellum</location>
    </subcellularLocation>
</comment>
<dbReference type="GO" id="GO:0009421">
    <property type="term" value="C:bacterial-type flagellum filament cap"/>
    <property type="evidence" value="ECO:0007669"/>
    <property type="project" value="InterPro"/>
</dbReference>
<keyword evidence="5" id="KW-0964">Secreted</keyword>
<keyword evidence="3" id="KW-0175">Coiled coil</keyword>
<dbReference type="AlphaFoldDB" id="A0A8J3FGR8"/>
<dbReference type="GO" id="GO:0009424">
    <property type="term" value="C:bacterial-type flagellum hook"/>
    <property type="evidence" value="ECO:0007669"/>
    <property type="project" value="UniProtKB-UniRule"/>
</dbReference>
<keyword evidence="9" id="KW-1185">Reference proteome</keyword>
<evidence type="ECO:0000256" key="5">
    <source>
        <dbReference type="RuleBase" id="RU362066"/>
    </source>
</evidence>
<comment type="similarity">
    <text evidence="1 5">Belongs to the FliD family.</text>
</comment>
<evidence type="ECO:0000259" key="6">
    <source>
        <dbReference type="Pfam" id="PF02465"/>
    </source>
</evidence>
<dbReference type="InterPro" id="IPR040026">
    <property type="entry name" value="FliD"/>
</dbReference>
<dbReference type="GO" id="GO:0007155">
    <property type="term" value="P:cell adhesion"/>
    <property type="evidence" value="ECO:0007669"/>
    <property type="project" value="InterPro"/>
</dbReference>
<dbReference type="InterPro" id="IPR010809">
    <property type="entry name" value="FliD_C"/>
</dbReference>
<reference evidence="8" key="2">
    <citation type="submission" date="2020-09" db="EMBL/GenBank/DDBJ databases">
        <authorList>
            <person name="Sun Q."/>
            <person name="Ohkuma M."/>
        </authorList>
    </citation>
    <scope>NUCLEOTIDE SEQUENCE</scope>
    <source>
        <strain evidence="8">JCM 3091</strain>
    </source>
</reference>
<evidence type="ECO:0000256" key="4">
    <source>
        <dbReference type="ARBA" id="ARBA00023143"/>
    </source>
</evidence>
<keyword evidence="8" id="KW-0966">Cell projection</keyword>
<evidence type="ECO:0000259" key="7">
    <source>
        <dbReference type="Pfam" id="PF07195"/>
    </source>
</evidence>
<organism evidence="8 9">
    <name type="scientific">Pilimelia terevasa</name>
    <dbReference type="NCBI Taxonomy" id="53372"/>
    <lineage>
        <taxon>Bacteria</taxon>
        <taxon>Bacillati</taxon>
        <taxon>Actinomycetota</taxon>
        <taxon>Actinomycetes</taxon>
        <taxon>Micromonosporales</taxon>
        <taxon>Micromonosporaceae</taxon>
        <taxon>Pilimelia</taxon>
    </lineage>
</organism>
<keyword evidence="8" id="KW-0969">Cilium</keyword>
<dbReference type="InterPro" id="IPR003481">
    <property type="entry name" value="FliD_N"/>
</dbReference>
<proteinExistence type="inferred from homology"/>
<dbReference type="GO" id="GO:0071973">
    <property type="term" value="P:bacterial-type flagellum-dependent cell motility"/>
    <property type="evidence" value="ECO:0007669"/>
    <property type="project" value="TreeGrafter"/>
</dbReference>
<dbReference type="Pfam" id="PF02465">
    <property type="entry name" value="FliD_N"/>
    <property type="match status" value="1"/>
</dbReference>
<dbReference type="PANTHER" id="PTHR30288">
    <property type="entry name" value="FLAGELLAR CAP/ASSEMBLY PROTEIN FLID"/>
    <property type="match status" value="1"/>
</dbReference>
<name>A0A8J3FGR8_9ACTN</name>
<evidence type="ECO:0000256" key="1">
    <source>
        <dbReference type="ARBA" id="ARBA00009764"/>
    </source>
</evidence>
<protein>
    <recommendedName>
        <fullName evidence="5">Flagellar hook-associated protein 2</fullName>
        <shortName evidence="5">HAP2</shortName>
    </recommendedName>
    <alternativeName>
        <fullName evidence="5">Flagellar cap protein</fullName>
    </alternativeName>
</protein>
<gene>
    <name evidence="8" type="primary">fliD</name>
    <name evidence="8" type="ORF">GCM10010124_08540</name>
</gene>
<comment type="caution">
    <text evidence="8">The sequence shown here is derived from an EMBL/GenBank/DDBJ whole genome shotgun (WGS) entry which is preliminary data.</text>
</comment>
<evidence type="ECO:0000256" key="3">
    <source>
        <dbReference type="ARBA" id="ARBA00023054"/>
    </source>
</evidence>
<feature type="domain" description="Flagellar hook-associated protein 2 N-terminal" evidence="6">
    <location>
        <begin position="11"/>
        <end position="106"/>
    </location>
</feature>
<keyword evidence="8" id="KW-0282">Flagellum</keyword>
<keyword evidence="4 5" id="KW-0975">Bacterial flagellum</keyword>